<evidence type="ECO:0000256" key="3">
    <source>
        <dbReference type="ARBA" id="ARBA00022452"/>
    </source>
</evidence>
<dbReference type="InterPro" id="IPR000531">
    <property type="entry name" value="Beta-barrel_TonB"/>
</dbReference>
<comment type="similarity">
    <text evidence="8 9">Belongs to the TonB-dependent receptor family.</text>
</comment>
<dbReference type="AlphaFoldDB" id="A0A094JIH1"/>
<dbReference type="SUPFAM" id="SSF56935">
    <property type="entry name" value="Porins"/>
    <property type="match status" value="1"/>
</dbReference>
<organism evidence="13 14">
    <name type="scientific">Shewanella mangrovi</name>
    <dbReference type="NCBI Taxonomy" id="1515746"/>
    <lineage>
        <taxon>Bacteria</taxon>
        <taxon>Pseudomonadati</taxon>
        <taxon>Pseudomonadota</taxon>
        <taxon>Gammaproteobacteria</taxon>
        <taxon>Alteromonadales</taxon>
        <taxon>Shewanellaceae</taxon>
        <taxon>Shewanella</taxon>
    </lineage>
</organism>
<dbReference type="EMBL" id="JPEO01000001">
    <property type="protein sequence ID" value="KFZ38997.1"/>
    <property type="molecule type" value="Genomic_DNA"/>
</dbReference>
<keyword evidence="3 8" id="KW-1134">Transmembrane beta strand</keyword>
<dbReference type="Gene3D" id="2.40.170.20">
    <property type="entry name" value="TonB-dependent receptor, beta-barrel domain"/>
    <property type="match status" value="1"/>
</dbReference>
<dbReference type="eggNOG" id="COG4771">
    <property type="taxonomic scope" value="Bacteria"/>
</dbReference>
<dbReference type="GO" id="GO:0009279">
    <property type="term" value="C:cell outer membrane"/>
    <property type="evidence" value="ECO:0007669"/>
    <property type="project" value="UniProtKB-SubCell"/>
</dbReference>
<evidence type="ECO:0000259" key="12">
    <source>
        <dbReference type="Pfam" id="PF07715"/>
    </source>
</evidence>
<feature type="domain" description="TonB-dependent receptor-like beta-barrel" evidence="11">
    <location>
        <begin position="437"/>
        <end position="890"/>
    </location>
</feature>
<evidence type="ECO:0000313" key="14">
    <source>
        <dbReference type="Proteomes" id="UP000029264"/>
    </source>
</evidence>
<dbReference type="InterPro" id="IPR037066">
    <property type="entry name" value="Plug_dom_sf"/>
</dbReference>
<feature type="signal peptide" evidence="10">
    <location>
        <begin position="1"/>
        <end position="22"/>
    </location>
</feature>
<keyword evidence="14" id="KW-1185">Reference proteome</keyword>
<dbReference type="OrthoDB" id="8727862at2"/>
<evidence type="ECO:0000256" key="7">
    <source>
        <dbReference type="ARBA" id="ARBA00023237"/>
    </source>
</evidence>
<dbReference type="PANTHER" id="PTHR40980">
    <property type="entry name" value="PLUG DOMAIN-CONTAINING PROTEIN"/>
    <property type="match status" value="1"/>
</dbReference>
<name>A0A094JIH1_9GAMM</name>
<feature type="domain" description="TonB-dependent receptor plug" evidence="12">
    <location>
        <begin position="58"/>
        <end position="155"/>
    </location>
</feature>
<evidence type="ECO:0000256" key="5">
    <source>
        <dbReference type="ARBA" id="ARBA00023077"/>
    </source>
</evidence>
<dbReference type="eggNOG" id="COG1629">
    <property type="taxonomic scope" value="Bacteria"/>
</dbReference>
<feature type="chain" id="PRO_5001899387" evidence="10">
    <location>
        <begin position="23"/>
        <end position="924"/>
    </location>
</feature>
<accession>A0A094JIH1</accession>
<evidence type="ECO:0000256" key="10">
    <source>
        <dbReference type="SAM" id="SignalP"/>
    </source>
</evidence>
<gene>
    <name evidence="13" type="ORF">HR45_00935</name>
</gene>
<evidence type="ECO:0000256" key="9">
    <source>
        <dbReference type="RuleBase" id="RU003357"/>
    </source>
</evidence>
<keyword evidence="6 8" id="KW-0472">Membrane</keyword>
<dbReference type="InterPro" id="IPR010104">
    <property type="entry name" value="TonB_rcpt_bac"/>
</dbReference>
<keyword evidence="7 8" id="KW-0998">Cell outer membrane</keyword>
<dbReference type="InterPro" id="IPR039426">
    <property type="entry name" value="TonB-dep_rcpt-like"/>
</dbReference>
<evidence type="ECO:0000256" key="2">
    <source>
        <dbReference type="ARBA" id="ARBA00022448"/>
    </source>
</evidence>
<dbReference type="NCBIfam" id="TIGR01782">
    <property type="entry name" value="TonB-Xanth-Caul"/>
    <property type="match status" value="1"/>
</dbReference>
<keyword evidence="5 9" id="KW-0798">TonB box</keyword>
<evidence type="ECO:0000313" key="13">
    <source>
        <dbReference type="EMBL" id="KFZ38997.1"/>
    </source>
</evidence>
<dbReference type="Proteomes" id="UP000029264">
    <property type="component" value="Unassembled WGS sequence"/>
</dbReference>
<evidence type="ECO:0000256" key="8">
    <source>
        <dbReference type="PROSITE-ProRule" id="PRU01360"/>
    </source>
</evidence>
<dbReference type="Pfam" id="PF00593">
    <property type="entry name" value="TonB_dep_Rec_b-barrel"/>
    <property type="match status" value="1"/>
</dbReference>
<keyword evidence="10" id="KW-0732">Signal</keyword>
<keyword evidence="13" id="KW-0675">Receptor</keyword>
<dbReference type="PROSITE" id="PS52016">
    <property type="entry name" value="TONB_DEPENDENT_REC_3"/>
    <property type="match status" value="1"/>
</dbReference>
<dbReference type="PANTHER" id="PTHR40980:SF3">
    <property type="entry name" value="TONB-DEPENDENT RECEPTOR-LIKE BETA-BARREL DOMAIN-CONTAINING PROTEIN"/>
    <property type="match status" value="1"/>
</dbReference>
<protein>
    <submittedName>
        <fullName evidence="13">TonB-dependent receptor</fullName>
    </submittedName>
</protein>
<reference evidence="13 14" key="1">
    <citation type="submission" date="2014-06" db="EMBL/GenBank/DDBJ databases">
        <title>Shewanella sp. YQH10.</title>
        <authorList>
            <person name="Liu Y."/>
            <person name="Zeng R."/>
        </authorList>
    </citation>
    <scope>NUCLEOTIDE SEQUENCE [LARGE SCALE GENOMIC DNA]</scope>
    <source>
        <strain evidence="13 14">YQH10</strain>
    </source>
</reference>
<proteinExistence type="inferred from homology"/>
<comment type="caution">
    <text evidence="13">The sequence shown here is derived from an EMBL/GenBank/DDBJ whole genome shotgun (WGS) entry which is preliminary data.</text>
</comment>
<dbReference type="Gene3D" id="2.170.130.10">
    <property type="entry name" value="TonB-dependent receptor, plug domain"/>
    <property type="match status" value="1"/>
</dbReference>
<evidence type="ECO:0000259" key="11">
    <source>
        <dbReference type="Pfam" id="PF00593"/>
    </source>
</evidence>
<dbReference type="InterPro" id="IPR036942">
    <property type="entry name" value="Beta-barrel_TonB_sf"/>
</dbReference>
<dbReference type="InterPro" id="IPR012910">
    <property type="entry name" value="Plug_dom"/>
</dbReference>
<evidence type="ECO:0000256" key="1">
    <source>
        <dbReference type="ARBA" id="ARBA00004571"/>
    </source>
</evidence>
<sequence>MFKQTYLASAVLLALSSQVAFAAEDNAATKEQQAADDMEVIQVVGIRSSLNKAVNLKRQNVQVVDAIVAEDIGKFPDNNVVEALQRVTGVQVTDRASGEVNTVTIRGLTDVTTTVNGREMFTAAGRSLAVADIPAALLETVEVYKTRSASQLESGIAGQLDVRTQRPFNFEGAKFVMNARGVYQDQAEKTDPIVSALVSNRWDSSIGELGALLNVSYTRTNYRDQSATPGAFVPFRADNLERMFPDRYDWTPGLEHGLDTTPGSTIHDSATGDDVEYLLSRDAIFQSDFTGKRERPAVNLSLQWAPNDTSEYLFEGFYNGYRNESFNNLLFSFADWWGAPASTYPELYDGTNVIHSRGLGAPYSFTSGDLTKSQTDTYMFALGGKWDLSADTTIKSELVYQTSEYKTEFLAMRTDTVLPYLDVNFNEKDGTLAWDVLTGEGGESVALTDPSMWNTAQMYDNGGKSKGDALTYTFDADLYLDWGIFTKAKAGLRYDLRTAKDYTRGLDGYNQQNLADLDPSMLHTNSGFFDGEANIPSSWVTINGHELWKNRDAYRELYGFYSDANAGQLDLEQTFDIEQTTWSFYAQSDFETELFGKRLDGQIGVRYTHAKADMTFFNVDAAEGEENTSDATNSSSKFLPNLVMRYHLTDDLLARFAYTETLRRPNFDQLNSFVRYYDDVTNIGYGTGSGGNKDLKPVESKNYDFSLEYYFGKGSSVYGTYFYRDIQGFVYSSLRRVMHENDDGELYPYIVGMPDNSSNGVLKGIEIGGVYFLENVPSWLDGFGIQASGTFLDSSQDLPNYEADGSLNGYTTRDIFGVSDSSYSAVLIYEKEDFSTRLSYVWRDAFLNGYDSGSFANPRGVYRRPEKSLDFQFSYNVTDDLVVTFDATNITNEKFQQYYEDENVFNAGTAIYSRTFGLGIRYSM</sequence>
<dbReference type="STRING" id="1515746.HR45_00935"/>
<keyword evidence="2 8" id="KW-0813">Transport</keyword>
<evidence type="ECO:0000256" key="6">
    <source>
        <dbReference type="ARBA" id="ARBA00023136"/>
    </source>
</evidence>
<comment type="subcellular location">
    <subcellularLocation>
        <location evidence="1 8">Cell outer membrane</location>
        <topology evidence="1 8">Multi-pass membrane protein</topology>
    </subcellularLocation>
</comment>
<dbReference type="RefSeq" id="WP_037438780.1">
    <property type="nucleotide sequence ID" value="NZ_JPEO01000001.1"/>
</dbReference>
<dbReference type="Pfam" id="PF07715">
    <property type="entry name" value="Plug"/>
    <property type="match status" value="1"/>
</dbReference>
<keyword evidence="4 8" id="KW-0812">Transmembrane</keyword>
<evidence type="ECO:0000256" key="4">
    <source>
        <dbReference type="ARBA" id="ARBA00022692"/>
    </source>
</evidence>